<proteinExistence type="inferred from homology"/>
<dbReference type="OrthoDB" id="9811296at2"/>
<dbReference type="CDD" id="cd06583">
    <property type="entry name" value="PGRP"/>
    <property type="match status" value="1"/>
</dbReference>
<dbReference type="GO" id="GO:0009253">
    <property type="term" value="P:peptidoglycan catabolic process"/>
    <property type="evidence" value="ECO:0007669"/>
    <property type="project" value="InterPro"/>
</dbReference>
<dbReference type="InterPro" id="IPR006619">
    <property type="entry name" value="PGRP_domain_met/bac"/>
</dbReference>
<sequence length="108" mass="12372">MKILETNLIFKNNLKKMNKPSMIIIHHAAHSSANVYDIYRWHIENGWNGFGYHFLVVKDGQIYRGRPENTVGAHTKSYNNISLGICMQGNYGVEEISQIQFKALTSLC</sequence>
<reference evidence="3 4" key="1">
    <citation type="submission" date="2016-11" db="EMBL/GenBank/DDBJ databases">
        <authorList>
            <person name="Jaros S."/>
            <person name="Januszkiewicz K."/>
            <person name="Wedrychowicz H."/>
        </authorList>
    </citation>
    <scope>NUCLEOTIDE SEQUENCE [LARGE SCALE GENOMIC DNA]</scope>
    <source>
        <strain evidence="3 4">DSM 15212</strain>
    </source>
</reference>
<organism evidence="3 4">
    <name type="scientific">Paramaledivibacter caminithermalis (strain DSM 15212 / CIP 107654 / DViRD3)</name>
    <name type="common">Clostridium caminithermale</name>
    <dbReference type="NCBI Taxonomy" id="1121301"/>
    <lineage>
        <taxon>Bacteria</taxon>
        <taxon>Bacillati</taxon>
        <taxon>Bacillota</taxon>
        <taxon>Clostridia</taxon>
        <taxon>Peptostreptococcales</taxon>
        <taxon>Caminicellaceae</taxon>
        <taxon>Paramaledivibacter</taxon>
    </lineage>
</organism>
<dbReference type="GO" id="GO:0008270">
    <property type="term" value="F:zinc ion binding"/>
    <property type="evidence" value="ECO:0007669"/>
    <property type="project" value="InterPro"/>
</dbReference>
<dbReference type="Pfam" id="PF01510">
    <property type="entry name" value="Amidase_2"/>
    <property type="match status" value="1"/>
</dbReference>
<dbReference type="STRING" id="1121301.SAMN02745912_03833"/>
<evidence type="ECO:0000313" key="3">
    <source>
        <dbReference type="EMBL" id="SHK62214.1"/>
    </source>
</evidence>
<dbReference type="InterPro" id="IPR002502">
    <property type="entry name" value="Amidase_domain"/>
</dbReference>
<dbReference type="AlphaFoldDB" id="A0A1M6TZA5"/>
<dbReference type="PANTHER" id="PTHR11022">
    <property type="entry name" value="PEPTIDOGLYCAN RECOGNITION PROTEIN"/>
    <property type="match status" value="1"/>
</dbReference>
<dbReference type="Proteomes" id="UP000184465">
    <property type="component" value="Unassembled WGS sequence"/>
</dbReference>
<comment type="similarity">
    <text evidence="1">Belongs to the N-acetylmuramoyl-L-alanine amidase 2 family.</text>
</comment>
<evidence type="ECO:0000313" key="4">
    <source>
        <dbReference type="Proteomes" id="UP000184465"/>
    </source>
</evidence>
<dbReference type="InterPro" id="IPR036505">
    <property type="entry name" value="Amidase/PGRP_sf"/>
</dbReference>
<evidence type="ECO:0000259" key="2">
    <source>
        <dbReference type="SMART" id="SM00701"/>
    </source>
</evidence>
<dbReference type="SUPFAM" id="SSF55846">
    <property type="entry name" value="N-acetylmuramoyl-L-alanine amidase-like"/>
    <property type="match status" value="1"/>
</dbReference>
<dbReference type="InterPro" id="IPR015510">
    <property type="entry name" value="PGRP"/>
</dbReference>
<gene>
    <name evidence="3" type="ORF">SAMN02745912_03833</name>
</gene>
<evidence type="ECO:0000256" key="1">
    <source>
        <dbReference type="ARBA" id="ARBA00007553"/>
    </source>
</evidence>
<feature type="domain" description="Peptidoglycan recognition protein family" evidence="2">
    <location>
        <begin position="6"/>
        <end position="106"/>
    </location>
</feature>
<dbReference type="PANTHER" id="PTHR11022:SF41">
    <property type="entry name" value="PEPTIDOGLYCAN-RECOGNITION PROTEIN LC-RELATED"/>
    <property type="match status" value="1"/>
</dbReference>
<keyword evidence="4" id="KW-1185">Reference proteome</keyword>
<dbReference type="SMART" id="SM00701">
    <property type="entry name" value="PGRP"/>
    <property type="match status" value="1"/>
</dbReference>
<dbReference type="EMBL" id="FRAG01000115">
    <property type="protein sequence ID" value="SHK62214.1"/>
    <property type="molecule type" value="Genomic_DNA"/>
</dbReference>
<dbReference type="GO" id="GO:0008745">
    <property type="term" value="F:N-acetylmuramoyl-L-alanine amidase activity"/>
    <property type="evidence" value="ECO:0007669"/>
    <property type="project" value="InterPro"/>
</dbReference>
<dbReference type="RefSeq" id="WP_073153766.1">
    <property type="nucleotide sequence ID" value="NZ_FRAG01000115.1"/>
</dbReference>
<dbReference type="Gene3D" id="3.40.80.10">
    <property type="entry name" value="Peptidoglycan recognition protein-like"/>
    <property type="match status" value="1"/>
</dbReference>
<protein>
    <submittedName>
        <fullName evidence="3">N-acetylmuramoyl-L-alanine amidase</fullName>
    </submittedName>
</protein>
<name>A0A1M6TZA5_PARC5</name>
<accession>A0A1M6TZA5</accession>